<dbReference type="CDD" id="cd00190">
    <property type="entry name" value="Tryp_SPc"/>
    <property type="match status" value="1"/>
</dbReference>
<keyword evidence="5 10" id="KW-0378">Hydrolase</keyword>
<dbReference type="PANTHER" id="PTHR24276">
    <property type="entry name" value="POLYSERASE-RELATED"/>
    <property type="match status" value="1"/>
</dbReference>
<dbReference type="AlphaFoldDB" id="A0AAV1JGV3"/>
<dbReference type="Gene3D" id="2.40.10.10">
    <property type="entry name" value="Trypsin-like serine proteases"/>
    <property type="match status" value="2"/>
</dbReference>
<dbReference type="Proteomes" id="UP001497472">
    <property type="component" value="Unassembled WGS sequence"/>
</dbReference>
<evidence type="ECO:0000256" key="9">
    <source>
        <dbReference type="ARBA" id="ARBA00038868"/>
    </source>
</evidence>
<evidence type="ECO:0000313" key="13">
    <source>
        <dbReference type="EMBL" id="CAK1548137.1"/>
    </source>
</evidence>
<dbReference type="PROSITE" id="PS00134">
    <property type="entry name" value="TRYPSIN_HIS"/>
    <property type="match status" value="1"/>
</dbReference>
<feature type="chain" id="PRO_5043807786" description="trypsin" evidence="11">
    <location>
        <begin position="17"/>
        <end position="256"/>
    </location>
</feature>
<evidence type="ECO:0000259" key="12">
    <source>
        <dbReference type="PROSITE" id="PS50240"/>
    </source>
</evidence>
<dbReference type="InterPro" id="IPR001254">
    <property type="entry name" value="Trypsin_dom"/>
</dbReference>
<evidence type="ECO:0000256" key="7">
    <source>
        <dbReference type="ARBA" id="ARBA00023157"/>
    </source>
</evidence>
<keyword evidence="3" id="KW-0964">Secreted</keyword>
<accession>A0AAV1JGV3</accession>
<sequence length="256" mass="28487">MLRYLLTLILVSAVQCDDTDADTRIVGGSDAADGEFPYQVSLRLYNYRNVLQHFCGGSIIAPLWVLSAAHCTIEFQKENIVVVVGTNSLSNGGAKYEVDKIILHEDYNRTSYANDVEVIKVKREIQYGEKVKPISLPTADTPGGVELIVSGWGYTNNYRRTPDKLQKLTVKSLSVEDCQNSDLKRFKNTNPITDHQICTYTRENEGICQGDSGGPLARNGEVVGLASWVIPCGRGRPDVFTRVYSYVDWIKEKTGI</sequence>
<dbReference type="EC" id="3.4.21.4" evidence="9"/>
<evidence type="ECO:0000256" key="3">
    <source>
        <dbReference type="ARBA" id="ARBA00022525"/>
    </source>
</evidence>
<dbReference type="PROSITE" id="PS50240">
    <property type="entry name" value="TRYPSIN_DOM"/>
    <property type="match status" value="1"/>
</dbReference>
<evidence type="ECO:0000256" key="11">
    <source>
        <dbReference type="SAM" id="SignalP"/>
    </source>
</evidence>
<gene>
    <name evidence="13" type="ORF">LNINA_LOCUS7557</name>
</gene>
<dbReference type="SMART" id="SM00020">
    <property type="entry name" value="Tryp_SPc"/>
    <property type="match status" value="1"/>
</dbReference>
<feature type="signal peptide" evidence="11">
    <location>
        <begin position="1"/>
        <end position="16"/>
    </location>
</feature>
<keyword evidence="7" id="KW-1015">Disulfide bond</keyword>
<dbReference type="GO" id="GO:0005576">
    <property type="term" value="C:extracellular region"/>
    <property type="evidence" value="ECO:0007669"/>
    <property type="project" value="UniProtKB-SubCell"/>
</dbReference>
<feature type="domain" description="Peptidase S1" evidence="12">
    <location>
        <begin position="25"/>
        <end position="255"/>
    </location>
</feature>
<organism evidence="13 14">
    <name type="scientific">Leptosia nina</name>
    <dbReference type="NCBI Taxonomy" id="320188"/>
    <lineage>
        <taxon>Eukaryota</taxon>
        <taxon>Metazoa</taxon>
        <taxon>Ecdysozoa</taxon>
        <taxon>Arthropoda</taxon>
        <taxon>Hexapoda</taxon>
        <taxon>Insecta</taxon>
        <taxon>Pterygota</taxon>
        <taxon>Neoptera</taxon>
        <taxon>Endopterygota</taxon>
        <taxon>Lepidoptera</taxon>
        <taxon>Glossata</taxon>
        <taxon>Ditrysia</taxon>
        <taxon>Papilionoidea</taxon>
        <taxon>Pieridae</taxon>
        <taxon>Pierinae</taxon>
        <taxon>Leptosia</taxon>
    </lineage>
</organism>
<comment type="subcellular location">
    <subcellularLocation>
        <location evidence="1">Secreted</location>
    </subcellularLocation>
</comment>
<dbReference type="GO" id="GO:0004252">
    <property type="term" value="F:serine-type endopeptidase activity"/>
    <property type="evidence" value="ECO:0007669"/>
    <property type="project" value="UniProtKB-EC"/>
</dbReference>
<dbReference type="PANTHER" id="PTHR24276:SF98">
    <property type="entry name" value="FI18310P1-RELATED"/>
    <property type="match status" value="1"/>
</dbReference>
<evidence type="ECO:0000256" key="1">
    <source>
        <dbReference type="ARBA" id="ARBA00004613"/>
    </source>
</evidence>
<evidence type="ECO:0000313" key="14">
    <source>
        <dbReference type="Proteomes" id="UP001497472"/>
    </source>
</evidence>
<keyword evidence="14" id="KW-1185">Reference proteome</keyword>
<dbReference type="FunFam" id="2.40.10.10:FF:000047">
    <property type="entry name" value="Trypsin eta"/>
    <property type="match status" value="1"/>
</dbReference>
<proteinExistence type="inferred from homology"/>
<protein>
    <recommendedName>
        <fullName evidence="9">trypsin</fullName>
        <ecNumber evidence="9">3.4.21.4</ecNumber>
    </recommendedName>
</protein>
<keyword evidence="6 10" id="KW-0720">Serine protease</keyword>
<reference evidence="13 14" key="1">
    <citation type="submission" date="2023-11" db="EMBL/GenBank/DDBJ databases">
        <authorList>
            <person name="Okamura Y."/>
        </authorList>
    </citation>
    <scope>NUCLEOTIDE SEQUENCE [LARGE SCALE GENOMIC DNA]</scope>
</reference>
<dbReference type="GO" id="GO:0016485">
    <property type="term" value="P:protein processing"/>
    <property type="evidence" value="ECO:0007669"/>
    <property type="project" value="UniProtKB-ARBA"/>
</dbReference>
<comment type="caution">
    <text evidence="13">The sequence shown here is derived from an EMBL/GenBank/DDBJ whole genome shotgun (WGS) entry which is preliminary data.</text>
</comment>
<evidence type="ECO:0000256" key="8">
    <source>
        <dbReference type="ARBA" id="ARBA00036320"/>
    </source>
</evidence>
<dbReference type="InterPro" id="IPR050430">
    <property type="entry name" value="Peptidase_S1"/>
</dbReference>
<comment type="similarity">
    <text evidence="2">Belongs to the peptidase S1 family.</text>
</comment>
<evidence type="ECO:0000256" key="4">
    <source>
        <dbReference type="ARBA" id="ARBA00022670"/>
    </source>
</evidence>
<dbReference type="EMBL" id="CAVLEF010000010">
    <property type="protein sequence ID" value="CAK1548137.1"/>
    <property type="molecule type" value="Genomic_DNA"/>
</dbReference>
<evidence type="ECO:0000256" key="10">
    <source>
        <dbReference type="RuleBase" id="RU363034"/>
    </source>
</evidence>
<dbReference type="SUPFAM" id="SSF50494">
    <property type="entry name" value="Trypsin-like serine proteases"/>
    <property type="match status" value="1"/>
</dbReference>
<dbReference type="InterPro" id="IPR009003">
    <property type="entry name" value="Peptidase_S1_PA"/>
</dbReference>
<dbReference type="InterPro" id="IPR033116">
    <property type="entry name" value="TRYPSIN_SER"/>
</dbReference>
<evidence type="ECO:0000256" key="6">
    <source>
        <dbReference type="ARBA" id="ARBA00022825"/>
    </source>
</evidence>
<keyword evidence="4 10" id="KW-0645">Protease</keyword>
<dbReference type="InterPro" id="IPR043504">
    <property type="entry name" value="Peptidase_S1_PA_chymotrypsin"/>
</dbReference>
<dbReference type="InterPro" id="IPR001314">
    <property type="entry name" value="Peptidase_S1A"/>
</dbReference>
<comment type="catalytic activity">
    <reaction evidence="8">
        <text>Preferential cleavage: Arg-|-Xaa, Lys-|-Xaa.</text>
        <dbReference type="EC" id="3.4.21.4"/>
    </reaction>
</comment>
<evidence type="ECO:0000256" key="2">
    <source>
        <dbReference type="ARBA" id="ARBA00007664"/>
    </source>
</evidence>
<name>A0AAV1JGV3_9NEOP</name>
<dbReference type="Pfam" id="PF00089">
    <property type="entry name" value="Trypsin"/>
    <property type="match status" value="1"/>
</dbReference>
<keyword evidence="11" id="KW-0732">Signal</keyword>
<dbReference type="PRINTS" id="PR00722">
    <property type="entry name" value="CHYMOTRYPSIN"/>
</dbReference>
<dbReference type="InterPro" id="IPR018114">
    <property type="entry name" value="TRYPSIN_HIS"/>
</dbReference>
<dbReference type="PROSITE" id="PS00135">
    <property type="entry name" value="TRYPSIN_SER"/>
    <property type="match status" value="1"/>
</dbReference>
<evidence type="ECO:0000256" key="5">
    <source>
        <dbReference type="ARBA" id="ARBA00022801"/>
    </source>
</evidence>